<dbReference type="Gene3D" id="3.40.640.10">
    <property type="entry name" value="Type I PLP-dependent aspartate aminotransferase-like (Major domain)"/>
    <property type="match status" value="1"/>
</dbReference>
<dbReference type="InterPro" id="IPR015421">
    <property type="entry name" value="PyrdxlP-dep_Trfase_major"/>
</dbReference>
<gene>
    <name evidence="6" type="primary">avtA</name>
    <name evidence="6" type="ORF">NWFMUON74_18010</name>
</gene>
<evidence type="ECO:0000256" key="4">
    <source>
        <dbReference type="ARBA" id="ARBA00022898"/>
    </source>
</evidence>
<dbReference type="InterPro" id="IPR015422">
    <property type="entry name" value="PyrdxlP-dep_Trfase_small"/>
</dbReference>
<evidence type="ECO:0000256" key="1">
    <source>
        <dbReference type="ARBA" id="ARBA00001933"/>
    </source>
</evidence>
<name>A0A7G1KJ95_9NOCA</name>
<dbReference type="GO" id="GO:1901605">
    <property type="term" value="P:alpha-amino acid metabolic process"/>
    <property type="evidence" value="ECO:0007669"/>
    <property type="project" value="TreeGrafter"/>
</dbReference>
<organism evidence="6 7">
    <name type="scientific">Nocardia wallacei</name>
    <dbReference type="NCBI Taxonomy" id="480035"/>
    <lineage>
        <taxon>Bacteria</taxon>
        <taxon>Bacillati</taxon>
        <taxon>Actinomycetota</taxon>
        <taxon>Actinomycetes</taxon>
        <taxon>Mycobacteriales</taxon>
        <taxon>Nocardiaceae</taxon>
        <taxon>Nocardia</taxon>
    </lineage>
</organism>
<dbReference type="KEGG" id="nwl:NWFMUON74_18010"/>
<dbReference type="InterPro" id="IPR004839">
    <property type="entry name" value="Aminotransferase_I/II_large"/>
</dbReference>
<evidence type="ECO:0000256" key="3">
    <source>
        <dbReference type="ARBA" id="ARBA00022679"/>
    </source>
</evidence>
<dbReference type="Proteomes" id="UP000516173">
    <property type="component" value="Chromosome"/>
</dbReference>
<dbReference type="GO" id="GO:0008483">
    <property type="term" value="F:transaminase activity"/>
    <property type="evidence" value="ECO:0007669"/>
    <property type="project" value="UniProtKB-KW"/>
</dbReference>
<dbReference type="InterPro" id="IPR050859">
    <property type="entry name" value="Class-I_PLP-dep_aminotransf"/>
</dbReference>
<evidence type="ECO:0000313" key="6">
    <source>
        <dbReference type="EMBL" id="BCK54029.1"/>
    </source>
</evidence>
<sequence length="394" mass="42975">MSPASYSRAAAAARSGPIDEIFAMLAHRPDIISFAVGSPDTDLLPVDLMPELVRRATAKYGPAILQYGMTQGFDPLLGHARELLGTRGISCPGRAIHIATGGSGALHNLCMALLDEGDVVLVESPTYGPAVKGFRSHGATVREVACDEFGIVPEALAEALSPEVAFLYMLPTFQNPTGRTVPAARRQQLAEVVLRRGALVIEDDVYADLRYHGDPVPALWSYAPENTVYLTSLSKTFAPAVRIGIVVLPERLSDRTLALKQNIDMQTSTFCQAVATEFLESGHAQAHLARIIDTYSSRLDTLVTALDRYFSPEFRWRKPDGGMFLWLEGPPGFDADIAVRSALEQGVAYLPGSVFYAEDGLRHRDTIRLSFANVADRDIDRGIKRLMAVFEDRG</sequence>
<accession>A0A7G1KJ95</accession>
<proteinExistence type="predicted"/>
<keyword evidence="3 6" id="KW-0808">Transferase</keyword>
<evidence type="ECO:0000256" key="2">
    <source>
        <dbReference type="ARBA" id="ARBA00022576"/>
    </source>
</evidence>
<dbReference type="AlphaFoldDB" id="A0A7G1KJ95"/>
<keyword evidence="7" id="KW-1185">Reference proteome</keyword>
<reference evidence="6 7" key="1">
    <citation type="submission" date="2020-08" db="EMBL/GenBank/DDBJ databases">
        <title>Genome Sequencing of Nocardia wallacei strain FMUON74 and assembly.</title>
        <authorList>
            <person name="Toyokawa M."/>
            <person name="Uesaka K."/>
        </authorList>
    </citation>
    <scope>NUCLEOTIDE SEQUENCE [LARGE SCALE GENOMIC DNA]</scope>
    <source>
        <strain evidence="6 7">FMUON74</strain>
    </source>
</reference>
<dbReference type="Gene3D" id="3.90.1150.10">
    <property type="entry name" value="Aspartate Aminotransferase, domain 1"/>
    <property type="match status" value="1"/>
</dbReference>
<dbReference type="GO" id="GO:0030170">
    <property type="term" value="F:pyridoxal phosphate binding"/>
    <property type="evidence" value="ECO:0007669"/>
    <property type="project" value="InterPro"/>
</dbReference>
<feature type="domain" description="Aminotransferase class I/classII large" evidence="5">
    <location>
        <begin position="30"/>
        <end position="386"/>
    </location>
</feature>
<dbReference type="RefSeq" id="WP_187687352.1">
    <property type="nucleotide sequence ID" value="NZ_AP023396.1"/>
</dbReference>
<dbReference type="Pfam" id="PF00155">
    <property type="entry name" value="Aminotran_1_2"/>
    <property type="match status" value="1"/>
</dbReference>
<evidence type="ECO:0000313" key="7">
    <source>
        <dbReference type="Proteomes" id="UP000516173"/>
    </source>
</evidence>
<keyword evidence="2 6" id="KW-0032">Aminotransferase</keyword>
<dbReference type="PANTHER" id="PTHR42790:SF19">
    <property type="entry name" value="KYNURENINE_ALPHA-AMINOADIPATE AMINOTRANSFERASE, MITOCHONDRIAL"/>
    <property type="match status" value="1"/>
</dbReference>
<dbReference type="CDD" id="cd00609">
    <property type="entry name" value="AAT_like"/>
    <property type="match status" value="1"/>
</dbReference>
<dbReference type="InterPro" id="IPR015424">
    <property type="entry name" value="PyrdxlP-dep_Trfase"/>
</dbReference>
<dbReference type="SUPFAM" id="SSF53383">
    <property type="entry name" value="PLP-dependent transferases"/>
    <property type="match status" value="1"/>
</dbReference>
<keyword evidence="4" id="KW-0663">Pyridoxal phosphate</keyword>
<dbReference type="GeneID" id="80346373"/>
<evidence type="ECO:0000259" key="5">
    <source>
        <dbReference type="Pfam" id="PF00155"/>
    </source>
</evidence>
<protein>
    <submittedName>
        <fullName evidence="6">2-aminoadipate aminotransferase</fullName>
    </submittedName>
</protein>
<dbReference type="EMBL" id="AP023396">
    <property type="protein sequence ID" value="BCK54029.1"/>
    <property type="molecule type" value="Genomic_DNA"/>
</dbReference>
<comment type="cofactor">
    <cofactor evidence="1">
        <name>pyridoxal 5'-phosphate</name>
        <dbReference type="ChEBI" id="CHEBI:597326"/>
    </cofactor>
</comment>
<dbReference type="PANTHER" id="PTHR42790">
    <property type="entry name" value="AMINOTRANSFERASE"/>
    <property type="match status" value="1"/>
</dbReference>